<dbReference type="Proteomes" id="UP001054837">
    <property type="component" value="Unassembled WGS sequence"/>
</dbReference>
<evidence type="ECO:0000313" key="1">
    <source>
        <dbReference type="EMBL" id="GIY74279.1"/>
    </source>
</evidence>
<dbReference type="EMBL" id="BPLQ01013725">
    <property type="protein sequence ID" value="GIY74279.1"/>
    <property type="molecule type" value="Genomic_DNA"/>
</dbReference>
<dbReference type="AlphaFoldDB" id="A0AAV4VX43"/>
<accession>A0AAV4VX43</accession>
<sequence>MGSTTCLTFSRDVPRDGEIVIGRVLYPLSAGEGRGLQNGKRTKIRTKREREKKSNLKFQSYLFTAPRYENSLWDSYLPLFFICSFVLSPPPPPLSLLFRRTFFVRPEAIGR</sequence>
<organism evidence="1 2">
    <name type="scientific">Caerostris darwini</name>
    <dbReference type="NCBI Taxonomy" id="1538125"/>
    <lineage>
        <taxon>Eukaryota</taxon>
        <taxon>Metazoa</taxon>
        <taxon>Ecdysozoa</taxon>
        <taxon>Arthropoda</taxon>
        <taxon>Chelicerata</taxon>
        <taxon>Arachnida</taxon>
        <taxon>Araneae</taxon>
        <taxon>Araneomorphae</taxon>
        <taxon>Entelegynae</taxon>
        <taxon>Araneoidea</taxon>
        <taxon>Araneidae</taxon>
        <taxon>Caerostris</taxon>
    </lineage>
</organism>
<protein>
    <submittedName>
        <fullName evidence="1">Uncharacterized protein</fullName>
    </submittedName>
</protein>
<evidence type="ECO:0000313" key="2">
    <source>
        <dbReference type="Proteomes" id="UP001054837"/>
    </source>
</evidence>
<comment type="caution">
    <text evidence="1">The sequence shown here is derived from an EMBL/GenBank/DDBJ whole genome shotgun (WGS) entry which is preliminary data.</text>
</comment>
<reference evidence="1 2" key="1">
    <citation type="submission" date="2021-06" db="EMBL/GenBank/DDBJ databases">
        <title>Caerostris darwini draft genome.</title>
        <authorList>
            <person name="Kono N."/>
            <person name="Arakawa K."/>
        </authorList>
    </citation>
    <scope>NUCLEOTIDE SEQUENCE [LARGE SCALE GENOMIC DNA]</scope>
</reference>
<name>A0AAV4VX43_9ARAC</name>
<keyword evidence="2" id="KW-1185">Reference proteome</keyword>
<gene>
    <name evidence="1" type="ORF">CDAR_541491</name>
</gene>
<proteinExistence type="predicted"/>